<organism evidence="2">
    <name type="scientific">marine sediment metagenome</name>
    <dbReference type="NCBI Taxonomy" id="412755"/>
    <lineage>
        <taxon>unclassified sequences</taxon>
        <taxon>metagenomes</taxon>
        <taxon>ecological metagenomes</taxon>
    </lineage>
</organism>
<feature type="domain" description="Helix-turn-helix" evidence="1">
    <location>
        <begin position="4"/>
        <end position="53"/>
    </location>
</feature>
<dbReference type="InterPro" id="IPR041657">
    <property type="entry name" value="HTH_17"/>
</dbReference>
<reference evidence="2" key="1">
    <citation type="journal article" date="2014" name="Front. Microbiol.">
        <title>High frequency of phylogenetically diverse reductive dehalogenase-homologous genes in deep subseafloor sedimentary metagenomes.</title>
        <authorList>
            <person name="Kawai M."/>
            <person name="Futagami T."/>
            <person name="Toyoda A."/>
            <person name="Takaki Y."/>
            <person name="Nishi S."/>
            <person name="Hori S."/>
            <person name="Arai W."/>
            <person name="Tsubouchi T."/>
            <person name="Morono Y."/>
            <person name="Uchiyama I."/>
            <person name="Ito T."/>
            <person name="Fujiyama A."/>
            <person name="Inagaki F."/>
            <person name="Takami H."/>
        </authorList>
    </citation>
    <scope>NUCLEOTIDE SEQUENCE</scope>
    <source>
        <strain evidence="2">Expedition CK06-06</strain>
    </source>
</reference>
<dbReference type="InterPro" id="IPR009061">
    <property type="entry name" value="DNA-bd_dom_put_sf"/>
</dbReference>
<dbReference type="SUPFAM" id="SSF46955">
    <property type="entry name" value="Putative DNA-binding domain"/>
    <property type="match status" value="1"/>
</dbReference>
<dbReference type="AlphaFoldDB" id="X1J854"/>
<protein>
    <recommendedName>
        <fullName evidence="1">Helix-turn-helix domain-containing protein</fullName>
    </recommendedName>
</protein>
<evidence type="ECO:0000259" key="1">
    <source>
        <dbReference type="Pfam" id="PF12728"/>
    </source>
</evidence>
<name>X1J854_9ZZZZ</name>
<gene>
    <name evidence="2" type="ORF">S03H2_43981</name>
</gene>
<sequence>MDKLLTVNEVAEYLRLNRETVLRKARKGEIPAIKIGYRSYRFYRHQIDDWLRREVVSEGQAASRKTGVLDLPSYDLGVIKGSLSRREIYKDL</sequence>
<evidence type="ECO:0000313" key="2">
    <source>
        <dbReference type="EMBL" id="GAH74519.1"/>
    </source>
</evidence>
<dbReference type="Pfam" id="PF12728">
    <property type="entry name" value="HTH_17"/>
    <property type="match status" value="1"/>
</dbReference>
<dbReference type="InterPro" id="IPR010093">
    <property type="entry name" value="SinI_DNA-bd"/>
</dbReference>
<dbReference type="NCBIfam" id="TIGR01764">
    <property type="entry name" value="excise"/>
    <property type="match status" value="1"/>
</dbReference>
<dbReference type="GO" id="GO:0003677">
    <property type="term" value="F:DNA binding"/>
    <property type="evidence" value="ECO:0007669"/>
    <property type="project" value="InterPro"/>
</dbReference>
<dbReference type="EMBL" id="BARU01027478">
    <property type="protein sequence ID" value="GAH74519.1"/>
    <property type="molecule type" value="Genomic_DNA"/>
</dbReference>
<proteinExistence type="predicted"/>
<accession>X1J854</accession>
<comment type="caution">
    <text evidence="2">The sequence shown here is derived from an EMBL/GenBank/DDBJ whole genome shotgun (WGS) entry which is preliminary data.</text>
</comment>